<protein>
    <submittedName>
        <fullName evidence="2">Uncharacterized protein</fullName>
    </submittedName>
</protein>
<proteinExistence type="predicted"/>
<evidence type="ECO:0000313" key="3">
    <source>
        <dbReference type="Proteomes" id="UP000094669"/>
    </source>
</evidence>
<evidence type="ECO:0000256" key="1">
    <source>
        <dbReference type="SAM" id="MobiDB-lite"/>
    </source>
</evidence>
<organism evidence="2 3">
    <name type="scientific">Leptospira inadai serovar Lyme</name>
    <dbReference type="NCBI Taxonomy" id="293084"/>
    <lineage>
        <taxon>Bacteria</taxon>
        <taxon>Pseudomonadati</taxon>
        <taxon>Spirochaetota</taxon>
        <taxon>Spirochaetia</taxon>
        <taxon>Leptospirales</taxon>
        <taxon>Leptospiraceae</taxon>
        <taxon>Leptospira</taxon>
    </lineage>
</organism>
<reference evidence="2" key="1">
    <citation type="submission" date="2018-01" db="EMBL/GenBank/DDBJ databases">
        <title>Genomic characterization of Leptospira inadai serogroup Lyme isolated from captured rat in Brazil and comparative analysis with human reference strain.</title>
        <authorList>
            <person name="Moreno L.Z."/>
            <person name="Loureiro A.P."/>
            <person name="Miraglia F."/>
            <person name="Kremer F.S."/>
            <person name="Eslabao M.R."/>
            <person name="Dellagostin O.A."/>
            <person name="Lilenbaum W."/>
            <person name="Moreno A.M."/>
        </authorList>
    </citation>
    <scope>NUCLEOTIDE SEQUENCE [LARGE SCALE GENOMIC DNA]</scope>
    <source>
        <strain evidence="2">M34/99</strain>
    </source>
</reference>
<sequence>MQNAVKDKGIISRKIRSRPKSVPAFFITLRKEISKFILLFEVSLLPLLNGCFIQQRMSGSCEDISPKQKRFQKKPHPLTLVGDSAS</sequence>
<keyword evidence="3" id="KW-1185">Reference proteome</keyword>
<dbReference type="EMBL" id="MCRM02000004">
    <property type="protein sequence ID" value="PNV75961.1"/>
    <property type="molecule type" value="Genomic_DNA"/>
</dbReference>
<accession>A0ABX4YL68</accession>
<dbReference type="Proteomes" id="UP000094669">
    <property type="component" value="Unassembled WGS sequence"/>
</dbReference>
<comment type="caution">
    <text evidence="2">The sequence shown here is derived from an EMBL/GenBank/DDBJ whole genome shotgun (WGS) entry which is preliminary data.</text>
</comment>
<feature type="compositionally biased region" description="Basic residues" evidence="1">
    <location>
        <begin position="67"/>
        <end position="76"/>
    </location>
</feature>
<gene>
    <name evidence="2" type="ORF">BES34_005485</name>
</gene>
<evidence type="ECO:0000313" key="2">
    <source>
        <dbReference type="EMBL" id="PNV75961.1"/>
    </source>
</evidence>
<feature type="region of interest" description="Disordered" evidence="1">
    <location>
        <begin position="64"/>
        <end position="86"/>
    </location>
</feature>
<name>A0ABX4YL68_9LEPT</name>